<dbReference type="SUPFAM" id="SSF49785">
    <property type="entry name" value="Galactose-binding domain-like"/>
    <property type="match status" value="1"/>
</dbReference>
<protein>
    <recommendedName>
        <fullName evidence="1">Xaa-Pro dipeptidyl-peptidase C-terminal domain-containing protein</fullName>
    </recommendedName>
</protein>
<evidence type="ECO:0000259" key="1">
    <source>
        <dbReference type="Pfam" id="PF08530"/>
    </source>
</evidence>
<sequence length="54" mass="6060">MPEDESLMSGNQNDIYELLVDCWSTAYVWAPGHKIRVIISSSNYPRFAANPNTG</sequence>
<dbReference type="InterPro" id="IPR008979">
    <property type="entry name" value="Galactose-bd-like_sf"/>
</dbReference>
<feature type="non-terminal residue" evidence="2">
    <location>
        <position position="54"/>
    </location>
</feature>
<feature type="domain" description="Xaa-Pro dipeptidyl-peptidase C-terminal" evidence="1">
    <location>
        <begin position="13"/>
        <end position="54"/>
    </location>
</feature>
<gene>
    <name evidence="2" type="ORF">S03H2_54580</name>
</gene>
<dbReference type="Gene3D" id="2.60.120.260">
    <property type="entry name" value="Galactose-binding domain-like"/>
    <property type="match status" value="1"/>
</dbReference>
<evidence type="ECO:0000313" key="2">
    <source>
        <dbReference type="EMBL" id="GAH67812.1"/>
    </source>
</evidence>
<organism evidence="2">
    <name type="scientific">marine sediment metagenome</name>
    <dbReference type="NCBI Taxonomy" id="412755"/>
    <lineage>
        <taxon>unclassified sequences</taxon>
        <taxon>metagenomes</taxon>
        <taxon>ecological metagenomes</taxon>
    </lineage>
</organism>
<dbReference type="Pfam" id="PF08530">
    <property type="entry name" value="PepX_C"/>
    <property type="match status" value="1"/>
</dbReference>
<dbReference type="EMBL" id="BARU01034803">
    <property type="protein sequence ID" value="GAH67812.1"/>
    <property type="molecule type" value="Genomic_DNA"/>
</dbReference>
<reference evidence="2" key="1">
    <citation type="journal article" date="2014" name="Front. Microbiol.">
        <title>High frequency of phylogenetically diverse reductive dehalogenase-homologous genes in deep subseafloor sedimentary metagenomes.</title>
        <authorList>
            <person name="Kawai M."/>
            <person name="Futagami T."/>
            <person name="Toyoda A."/>
            <person name="Takaki Y."/>
            <person name="Nishi S."/>
            <person name="Hori S."/>
            <person name="Arai W."/>
            <person name="Tsubouchi T."/>
            <person name="Morono Y."/>
            <person name="Uchiyama I."/>
            <person name="Ito T."/>
            <person name="Fujiyama A."/>
            <person name="Inagaki F."/>
            <person name="Takami H."/>
        </authorList>
    </citation>
    <scope>NUCLEOTIDE SEQUENCE</scope>
    <source>
        <strain evidence="2">Expedition CK06-06</strain>
    </source>
</reference>
<dbReference type="AlphaFoldDB" id="X1HEG9"/>
<comment type="caution">
    <text evidence="2">The sequence shown here is derived from an EMBL/GenBank/DDBJ whole genome shotgun (WGS) entry which is preliminary data.</text>
</comment>
<dbReference type="InterPro" id="IPR013736">
    <property type="entry name" value="Xaa-Pro_dipept_C"/>
</dbReference>
<accession>X1HEG9</accession>
<dbReference type="GO" id="GO:0008239">
    <property type="term" value="F:dipeptidyl-peptidase activity"/>
    <property type="evidence" value="ECO:0007669"/>
    <property type="project" value="InterPro"/>
</dbReference>
<name>X1HEG9_9ZZZZ</name>
<proteinExistence type="predicted"/>